<evidence type="ECO:0000313" key="5">
    <source>
        <dbReference type="Proteomes" id="UP000326565"/>
    </source>
</evidence>
<organism evidence="4 5">
    <name type="scientific">Aspergillus leporis</name>
    <dbReference type="NCBI Taxonomy" id="41062"/>
    <lineage>
        <taxon>Eukaryota</taxon>
        <taxon>Fungi</taxon>
        <taxon>Dikarya</taxon>
        <taxon>Ascomycota</taxon>
        <taxon>Pezizomycotina</taxon>
        <taxon>Eurotiomycetes</taxon>
        <taxon>Eurotiomycetidae</taxon>
        <taxon>Eurotiales</taxon>
        <taxon>Aspergillaceae</taxon>
        <taxon>Aspergillus</taxon>
        <taxon>Aspergillus subgen. Circumdati</taxon>
    </lineage>
</organism>
<keyword evidence="5" id="KW-1185">Reference proteome</keyword>
<evidence type="ECO:0000256" key="2">
    <source>
        <dbReference type="ARBA" id="ARBA00023239"/>
    </source>
</evidence>
<dbReference type="AlphaFoldDB" id="A0A5N5WN05"/>
<keyword evidence="2" id="KW-0456">Lyase</keyword>
<evidence type="ECO:0000313" key="4">
    <source>
        <dbReference type="EMBL" id="KAB8069659.1"/>
    </source>
</evidence>
<comment type="similarity">
    <text evidence="1">Belongs to the scytalone dehydratase family.</text>
</comment>
<dbReference type="Pfam" id="PF02982">
    <property type="entry name" value="Scytalone_dh"/>
    <property type="match status" value="1"/>
</dbReference>
<evidence type="ECO:0000259" key="3">
    <source>
        <dbReference type="Pfam" id="PF02982"/>
    </source>
</evidence>
<dbReference type="InterPro" id="IPR049884">
    <property type="entry name" value="Scytalone_dh"/>
</dbReference>
<dbReference type="InterPro" id="IPR032710">
    <property type="entry name" value="NTF2-like_dom_sf"/>
</dbReference>
<accession>A0A5N5WN05</accession>
<proteinExistence type="inferred from homology"/>
<dbReference type="EMBL" id="ML732332">
    <property type="protein sequence ID" value="KAB8069659.1"/>
    <property type="molecule type" value="Genomic_DNA"/>
</dbReference>
<dbReference type="SUPFAM" id="SSF54427">
    <property type="entry name" value="NTF2-like"/>
    <property type="match status" value="1"/>
</dbReference>
<gene>
    <name evidence="4" type="ORF">BDV29DRAFT_46385</name>
</gene>
<sequence length="159" mass="17608">MSSPNPLISCQNLLYDWAESMDTKSWPQLQALFAPTLSIDYSAVGGGKVSAIPSKAFVDRISSPARLGNPEIQTQHLIGSCKWAIISDKRMSVTFQVRAAHRRAFAREGNKEGMVVQAIGHGVNTIEFKLVDAVWRIAGIMVEVRWMEGDFAAVFRSRL</sequence>
<dbReference type="GO" id="GO:0016829">
    <property type="term" value="F:lyase activity"/>
    <property type="evidence" value="ECO:0007669"/>
    <property type="project" value="UniProtKB-KW"/>
</dbReference>
<reference evidence="4 5" key="1">
    <citation type="submission" date="2019-04" db="EMBL/GenBank/DDBJ databases">
        <title>Friends and foes A comparative genomics study of 23 Aspergillus species from section Flavi.</title>
        <authorList>
            <consortium name="DOE Joint Genome Institute"/>
            <person name="Kjaerbolling I."/>
            <person name="Vesth T."/>
            <person name="Frisvad J.C."/>
            <person name="Nybo J.L."/>
            <person name="Theobald S."/>
            <person name="Kildgaard S."/>
            <person name="Isbrandt T."/>
            <person name="Kuo A."/>
            <person name="Sato A."/>
            <person name="Lyhne E.K."/>
            <person name="Kogle M.E."/>
            <person name="Wiebenga A."/>
            <person name="Kun R.S."/>
            <person name="Lubbers R.J."/>
            <person name="Makela M.R."/>
            <person name="Barry K."/>
            <person name="Chovatia M."/>
            <person name="Clum A."/>
            <person name="Daum C."/>
            <person name="Haridas S."/>
            <person name="He G."/>
            <person name="LaButti K."/>
            <person name="Lipzen A."/>
            <person name="Mondo S."/>
            <person name="Riley R."/>
            <person name="Salamov A."/>
            <person name="Simmons B.A."/>
            <person name="Magnuson J.K."/>
            <person name="Henrissat B."/>
            <person name="Mortensen U.H."/>
            <person name="Larsen T.O."/>
            <person name="Devries R.P."/>
            <person name="Grigoriev I.V."/>
            <person name="Machida M."/>
            <person name="Baker S.E."/>
            <person name="Andersen M.R."/>
        </authorList>
    </citation>
    <scope>NUCLEOTIDE SEQUENCE [LARGE SCALE GENOMIC DNA]</scope>
    <source>
        <strain evidence="4 5">CBS 151.66</strain>
    </source>
</reference>
<dbReference type="Proteomes" id="UP000326565">
    <property type="component" value="Unassembled WGS sequence"/>
</dbReference>
<evidence type="ECO:0000256" key="1">
    <source>
        <dbReference type="ARBA" id="ARBA00008584"/>
    </source>
</evidence>
<feature type="domain" description="Scytalone dehydratase-like" evidence="3">
    <location>
        <begin position="9"/>
        <end position="157"/>
    </location>
</feature>
<name>A0A5N5WN05_9EURO</name>
<protein>
    <submittedName>
        <fullName evidence="4">Scytalone dehydratase</fullName>
    </submittedName>
</protein>
<dbReference type="OrthoDB" id="5281072at2759"/>
<dbReference type="Gene3D" id="3.10.450.50">
    <property type="match status" value="1"/>
</dbReference>